<dbReference type="Proteomes" id="UP001138751">
    <property type="component" value="Unassembled WGS sequence"/>
</dbReference>
<organism evidence="1 2">
    <name type="scientific">Neoroseomonas soli</name>
    <dbReference type="NCBI Taxonomy" id="1081025"/>
    <lineage>
        <taxon>Bacteria</taxon>
        <taxon>Pseudomonadati</taxon>
        <taxon>Pseudomonadota</taxon>
        <taxon>Alphaproteobacteria</taxon>
        <taxon>Acetobacterales</taxon>
        <taxon>Acetobacteraceae</taxon>
        <taxon>Neoroseomonas</taxon>
    </lineage>
</organism>
<reference evidence="1" key="2">
    <citation type="journal article" date="2021" name="Syst. Appl. Microbiol.">
        <title>Roseomonas hellenica sp. nov., isolated from roots of wild-growing Alkanna tinctoria.</title>
        <authorList>
            <person name="Rat A."/>
            <person name="Naranjo H.D."/>
            <person name="Lebbe L."/>
            <person name="Cnockaert M."/>
            <person name="Krigas N."/>
            <person name="Grigoriadou K."/>
            <person name="Maloupa E."/>
            <person name="Willems A."/>
        </authorList>
    </citation>
    <scope>NUCLEOTIDE SEQUENCE</scope>
    <source>
        <strain evidence="1">LMG 31231</strain>
    </source>
</reference>
<reference evidence="1" key="1">
    <citation type="submission" date="2020-01" db="EMBL/GenBank/DDBJ databases">
        <authorList>
            <person name="Rat A."/>
        </authorList>
    </citation>
    <scope>NUCLEOTIDE SEQUENCE</scope>
    <source>
        <strain evidence="1">LMG 31231</strain>
    </source>
</reference>
<proteinExistence type="predicted"/>
<comment type="caution">
    <text evidence="1">The sequence shown here is derived from an EMBL/GenBank/DDBJ whole genome shotgun (WGS) entry which is preliminary data.</text>
</comment>
<name>A0A9X9WX13_9PROT</name>
<gene>
    <name evidence="1" type="ORF">GXW76_10960</name>
</gene>
<accession>A0A9X9WX13</accession>
<dbReference type="Gene3D" id="1.25.40.10">
    <property type="entry name" value="Tetratricopeptide repeat domain"/>
    <property type="match status" value="3"/>
</dbReference>
<keyword evidence="2" id="KW-1185">Reference proteome</keyword>
<dbReference type="InterPro" id="IPR019734">
    <property type="entry name" value="TPR_rpt"/>
</dbReference>
<protein>
    <submittedName>
        <fullName evidence="1">Tetratricopeptide repeat protein</fullName>
    </submittedName>
</protein>
<dbReference type="Pfam" id="PF14559">
    <property type="entry name" value="TPR_19"/>
    <property type="match status" value="1"/>
</dbReference>
<evidence type="ECO:0000313" key="2">
    <source>
        <dbReference type="Proteomes" id="UP001138751"/>
    </source>
</evidence>
<dbReference type="SUPFAM" id="SSF48452">
    <property type="entry name" value="TPR-like"/>
    <property type="match status" value="1"/>
</dbReference>
<dbReference type="AlphaFoldDB" id="A0A9X9WX13"/>
<dbReference type="PANTHER" id="PTHR12558">
    <property type="entry name" value="CELL DIVISION CYCLE 16,23,27"/>
    <property type="match status" value="1"/>
</dbReference>
<dbReference type="InterPro" id="IPR011990">
    <property type="entry name" value="TPR-like_helical_dom_sf"/>
</dbReference>
<dbReference type="EMBL" id="JAAEDM010000024">
    <property type="protein sequence ID" value="MBR0671692.1"/>
    <property type="molecule type" value="Genomic_DNA"/>
</dbReference>
<dbReference type="PANTHER" id="PTHR12558:SF13">
    <property type="entry name" value="CELL DIVISION CYCLE PROTEIN 27 HOMOLOG"/>
    <property type="match status" value="1"/>
</dbReference>
<dbReference type="RefSeq" id="WP_211862069.1">
    <property type="nucleotide sequence ID" value="NZ_JAAEDM010000024.1"/>
</dbReference>
<dbReference type="SMART" id="SM00028">
    <property type="entry name" value="TPR"/>
    <property type="match status" value="7"/>
</dbReference>
<evidence type="ECO:0000313" key="1">
    <source>
        <dbReference type="EMBL" id="MBR0671692.1"/>
    </source>
</evidence>
<sequence>MNDPVQLSLAAARLARREGRFTDAVALFDDVLARDVGSLAARIERAATLSQARRFEEAAAAIAAVLADVPDHAGAQMEAGFIARGQGRHEDELRHFEAAAATGTAEPWRALIQVSQAARTLGRIARALEAAQEATERAPASAPAWMARALAARAVGDIPAEHAALRRAAEADPTNSAPVMELAQAAVRAGDGHEALALLDEAERRSPRPPLLDVARGHAALAAGKEEEALRSFRLGARRNPAAIGAATGLIHCLLRRHAYANATEALARACARFGDAPELVAQRAALLQAQGRLAEALHALRASYMEAPDNRFPQWEAWFHIERQLGTAEDQAACIRAARPATAPEHAAVARAQALAAEAQFEWTKARQAYDRALALVPEDSTALDGLARVAALHLQAEHALAWLRRQATAEAKQRAREKRSLNPSQTTTGQIALEFRLDRDGSAALRDVLPLPPAMRIAPLFDAVRALPQSTALALWLLITLRQAGRLDAPPDVHGLPAIPRRLLLLRPRNSPAGASEGWQAMNPGLEVMEMDVRAATEYLADRHGEEGRRAWQRTPEGGVRANLVRLAWLAHGGGWSIAAGGKPVTPLDRIAAPGAGFVASQEAWGAPGETLLGAAPGNTVAARAAELAVSALARGDREHPWLRCGPGLLARAVAATLAATPKEIARLRLVPEGEVNRVVHCDRLRERSADDF</sequence>